<evidence type="ECO:0000313" key="6">
    <source>
        <dbReference type="Proteomes" id="UP001221519"/>
    </source>
</evidence>
<protein>
    <recommendedName>
        <fullName evidence="1">UPF0473 protein PUW23_18365</fullName>
    </recommendedName>
</protein>
<dbReference type="InterPro" id="IPR009711">
    <property type="entry name" value="UPF0473"/>
</dbReference>
<dbReference type="Pfam" id="PF06949">
    <property type="entry name" value="DUF1292"/>
    <property type="match status" value="1"/>
</dbReference>
<dbReference type="Proteomes" id="UP001221519">
    <property type="component" value="Chromosome"/>
</dbReference>
<sequence length="100" mass="11685">MSDHNHVHDEHCNHDHDHEHEMAVLTLTDENGAEVEMILAQTFDVDGKEYAVLLERDNPEADGLILRLEEENEEVALYQIEDEEEWNRVEAAFNEMVENE</sequence>
<reference evidence="3 6" key="1">
    <citation type="submission" date="2023-02" db="EMBL/GenBank/DDBJ databases">
        <title>Pathogen: clinical or host-associated sample.</title>
        <authorList>
            <person name="Hergert J."/>
            <person name="Casey R."/>
            <person name="Wagner J."/>
            <person name="Young E.L."/>
            <person name="Oakeson K.F."/>
        </authorList>
    </citation>
    <scope>NUCLEOTIDE SEQUENCE</scope>
    <source>
        <strain evidence="4 6">2022CK-00829</strain>
        <strain evidence="3">2022CK-00830</strain>
    </source>
</reference>
<proteinExistence type="inferred from homology"/>
<organism evidence="3 5">
    <name type="scientific">Paenibacillus urinalis</name>
    <dbReference type="NCBI Taxonomy" id="521520"/>
    <lineage>
        <taxon>Bacteria</taxon>
        <taxon>Bacillati</taxon>
        <taxon>Bacillota</taxon>
        <taxon>Bacilli</taxon>
        <taxon>Bacillales</taxon>
        <taxon>Paenibacillaceae</taxon>
        <taxon>Paenibacillus</taxon>
    </lineage>
</organism>
<keyword evidence="6" id="KW-1185">Reference proteome</keyword>
<dbReference type="RefSeq" id="WP_047910914.1">
    <property type="nucleotide sequence ID" value="NZ_CP118101.1"/>
</dbReference>
<dbReference type="HAMAP" id="MF_01448">
    <property type="entry name" value="UPF0473"/>
    <property type="match status" value="1"/>
</dbReference>
<evidence type="ECO:0000256" key="1">
    <source>
        <dbReference type="HAMAP-Rule" id="MF_01448"/>
    </source>
</evidence>
<name>A0AAX3MVV6_9BACL</name>
<evidence type="ECO:0000256" key="2">
    <source>
        <dbReference type="SAM" id="MobiDB-lite"/>
    </source>
</evidence>
<dbReference type="EMBL" id="CP118108">
    <property type="protein sequence ID" value="WDI01194.1"/>
    <property type="molecule type" value="Genomic_DNA"/>
</dbReference>
<gene>
    <name evidence="3" type="ORF">PUW23_18365</name>
    <name evidence="4" type="ORF">PUW25_18205</name>
</gene>
<feature type="region of interest" description="Disordered" evidence="2">
    <location>
        <begin position="1"/>
        <end position="21"/>
    </location>
</feature>
<comment type="similarity">
    <text evidence="1">Belongs to the UPF0473 family.</text>
</comment>
<dbReference type="AlphaFoldDB" id="A0AAX3MVV6"/>
<evidence type="ECO:0000313" key="3">
    <source>
        <dbReference type="EMBL" id="WDH81477.1"/>
    </source>
</evidence>
<accession>A0AAX3MVV6</accession>
<evidence type="ECO:0000313" key="4">
    <source>
        <dbReference type="EMBL" id="WDI01194.1"/>
    </source>
</evidence>
<evidence type="ECO:0000313" key="5">
    <source>
        <dbReference type="Proteomes" id="UP001220962"/>
    </source>
</evidence>
<dbReference type="EMBL" id="CP118101">
    <property type="protein sequence ID" value="WDH81477.1"/>
    <property type="molecule type" value="Genomic_DNA"/>
</dbReference>
<dbReference type="Proteomes" id="UP001220962">
    <property type="component" value="Chromosome"/>
</dbReference>